<dbReference type="RefSeq" id="WP_196417312.1">
    <property type="nucleotide sequence ID" value="NZ_JADQTO010000015.1"/>
</dbReference>
<dbReference type="Proteomes" id="UP000598146">
    <property type="component" value="Unassembled WGS sequence"/>
</dbReference>
<feature type="domain" description="NAD(P)-binding" evidence="1">
    <location>
        <begin position="6"/>
        <end position="182"/>
    </location>
</feature>
<dbReference type="Gene3D" id="3.40.50.720">
    <property type="entry name" value="NAD(P)-binding Rossmann-like Domain"/>
    <property type="match status" value="1"/>
</dbReference>
<dbReference type="PANTHER" id="PTHR43162:SF1">
    <property type="entry name" value="PRESTALK A DIFFERENTIATION PROTEIN A"/>
    <property type="match status" value="1"/>
</dbReference>
<dbReference type="EMBL" id="JADQTO010000015">
    <property type="protein sequence ID" value="MBG0565541.1"/>
    <property type="molecule type" value="Genomic_DNA"/>
</dbReference>
<dbReference type="Gene3D" id="3.90.25.10">
    <property type="entry name" value="UDP-galactose 4-epimerase, domain 1"/>
    <property type="match status" value="1"/>
</dbReference>
<evidence type="ECO:0000313" key="3">
    <source>
        <dbReference type="Proteomes" id="UP000598146"/>
    </source>
</evidence>
<evidence type="ECO:0000313" key="2">
    <source>
        <dbReference type="EMBL" id="MBG0565541.1"/>
    </source>
</evidence>
<dbReference type="PANTHER" id="PTHR43162">
    <property type="match status" value="1"/>
</dbReference>
<reference evidence="2" key="1">
    <citation type="submission" date="2020-11" db="EMBL/GenBank/DDBJ databases">
        <title>Isolation and identification of active actinomycetes.</title>
        <authorList>
            <person name="Sun X."/>
        </authorList>
    </citation>
    <scope>NUCLEOTIDE SEQUENCE</scope>
    <source>
        <strain evidence="2">NEAU-A11</strain>
    </source>
</reference>
<sequence>MYAITGITGHVGGATAHALLAANEKVRAVVRDPDKGKRWSDFAVADFTDRAALTGAFAGTRGAFVMLPTVPPFTDEAHRGMADTIAAAVADSGVPHVVMLSAIGADLAEGSGPIRWLHHLENRLRETGATVTAIRAPHFQEKFEPFLGGDVYPVFAESADVPVPMVATRDVGAAVAHALTSPPSASEVVDLEAPSYTERQVAEALGLPVVTIPRAGWADALTGAGLPPLLATEIAALYAADEDGLLQPRGDRRQSCTTELGETLRGLVKPAA</sequence>
<dbReference type="InterPro" id="IPR016040">
    <property type="entry name" value="NAD(P)-bd_dom"/>
</dbReference>
<accession>A0A931CFE3</accession>
<protein>
    <submittedName>
        <fullName evidence="2">NAD(P)H-binding protein</fullName>
    </submittedName>
</protein>
<proteinExistence type="predicted"/>
<keyword evidence="3" id="KW-1185">Reference proteome</keyword>
<dbReference type="Pfam" id="PF13460">
    <property type="entry name" value="NAD_binding_10"/>
    <property type="match status" value="1"/>
</dbReference>
<gene>
    <name evidence="2" type="ORF">I4J89_29215</name>
</gene>
<evidence type="ECO:0000259" key="1">
    <source>
        <dbReference type="Pfam" id="PF13460"/>
    </source>
</evidence>
<dbReference type="InterPro" id="IPR036291">
    <property type="entry name" value="NAD(P)-bd_dom_sf"/>
</dbReference>
<dbReference type="InterPro" id="IPR051604">
    <property type="entry name" value="Ergot_Alk_Oxidoreductase"/>
</dbReference>
<comment type="caution">
    <text evidence="2">The sequence shown here is derived from an EMBL/GenBank/DDBJ whole genome shotgun (WGS) entry which is preliminary data.</text>
</comment>
<dbReference type="SUPFAM" id="SSF51735">
    <property type="entry name" value="NAD(P)-binding Rossmann-fold domains"/>
    <property type="match status" value="1"/>
</dbReference>
<organism evidence="2 3">
    <name type="scientific">Actinoplanes aureus</name>
    <dbReference type="NCBI Taxonomy" id="2792083"/>
    <lineage>
        <taxon>Bacteria</taxon>
        <taxon>Bacillati</taxon>
        <taxon>Actinomycetota</taxon>
        <taxon>Actinomycetes</taxon>
        <taxon>Micromonosporales</taxon>
        <taxon>Micromonosporaceae</taxon>
        <taxon>Actinoplanes</taxon>
    </lineage>
</organism>
<name>A0A931CFE3_9ACTN</name>
<dbReference type="AlphaFoldDB" id="A0A931CFE3"/>